<comment type="caution">
    <text evidence="3">The sequence shown here is derived from an EMBL/GenBank/DDBJ whole genome shotgun (WGS) entry which is preliminary data.</text>
</comment>
<dbReference type="InterPro" id="IPR018638">
    <property type="entry name" value="DUF2061_membrane"/>
</dbReference>
<sequence length="81" mass="9330">MKTKINRYLTITRIKRAMSARVISVIVTTGVGWLVTGNPYIGLSIGAVDMLIKIGLYYLHETLWEKKMTKDIRNIKKEYGR</sequence>
<name>X1A2V7_9ZZZZ</name>
<gene>
    <name evidence="3" type="ORF">S01H4_35051</name>
</gene>
<protein>
    <recommendedName>
        <fullName evidence="2">DUF2061 domain-containing protein</fullName>
    </recommendedName>
</protein>
<organism evidence="3">
    <name type="scientific">marine sediment metagenome</name>
    <dbReference type="NCBI Taxonomy" id="412755"/>
    <lineage>
        <taxon>unclassified sequences</taxon>
        <taxon>metagenomes</taxon>
        <taxon>ecological metagenomes</taxon>
    </lineage>
</organism>
<dbReference type="AlphaFoldDB" id="X1A2V7"/>
<evidence type="ECO:0000259" key="2">
    <source>
        <dbReference type="Pfam" id="PF09834"/>
    </source>
</evidence>
<proteinExistence type="predicted"/>
<keyword evidence="1" id="KW-0812">Transmembrane</keyword>
<keyword evidence="1" id="KW-1133">Transmembrane helix</keyword>
<dbReference type="EMBL" id="BART01018592">
    <property type="protein sequence ID" value="GAG76054.1"/>
    <property type="molecule type" value="Genomic_DNA"/>
</dbReference>
<feature type="domain" description="DUF2061" evidence="2">
    <location>
        <begin position="17"/>
        <end position="65"/>
    </location>
</feature>
<reference evidence="3" key="1">
    <citation type="journal article" date="2014" name="Front. Microbiol.">
        <title>High frequency of phylogenetically diverse reductive dehalogenase-homologous genes in deep subseafloor sedimentary metagenomes.</title>
        <authorList>
            <person name="Kawai M."/>
            <person name="Futagami T."/>
            <person name="Toyoda A."/>
            <person name="Takaki Y."/>
            <person name="Nishi S."/>
            <person name="Hori S."/>
            <person name="Arai W."/>
            <person name="Tsubouchi T."/>
            <person name="Morono Y."/>
            <person name="Uchiyama I."/>
            <person name="Ito T."/>
            <person name="Fujiyama A."/>
            <person name="Inagaki F."/>
            <person name="Takami H."/>
        </authorList>
    </citation>
    <scope>NUCLEOTIDE SEQUENCE</scope>
    <source>
        <strain evidence="3">Expedition CK06-06</strain>
    </source>
</reference>
<evidence type="ECO:0000313" key="3">
    <source>
        <dbReference type="EMBL" id="GAG76054.1"/>
    </source>
</evidence>
<dbReference type="Pfam" id="PF09834">
    <property type="entry name" value="DUF2061"/>
    <property type="match status" value="1"/>
</dbReference>
<keyword evidence="1" id="KW-0472">Membrane</keyword>
<feature type="transmembrane region" description="Helical" evidence="1">
    <location>
        <begin position="20"/>
        <end position="35"/>
    </location>
</feature>
<accession>X1A2V7</accession>
<evidence type="ECO:0000256" key="1">
    <source>
        <dbReference type="SAM" id="Phobius"/>
    </source>
</evidence>